<dbReference type="OrthoDB" id="9855218at2"/>
<dbReference type="AlphaFoldDB" id="A0A1I0XPJ0"/>
<accession>A0A1I0XPJ0</accession>
<reference evidence="3" key="1">
    <citation type="submission" date="2016-10" db="EMBL/GenBank/DDBJ databases">
        <authorList>
            <person name="Varghese N."/>
            <person name="Submissions S."/>
        </authorList>
    </citation>
    <scope>NUCLEOTIDE SEQUENCE [LARGE SCALE GENOMIC DNA]</scope>
    <source>
        <strain evidence="3">DSM 21789</strain>
    </source>
</reference>
<feature type="transmembrane region" description="Helical" evidence="1">
    <location>
        <begin position="107"/>
        <end position="125"/>
    </location>
</feature>
<feature type="transmembrane region" description="Helical" evidence="1">
    <location>
        <begin position="12"/>
        <end position="32"/>
    </location>
</feature>
<keyword evidence="1" id="KW-1133">Transmembrane helix</keyword>
<gene>
    <name evidence="2" type="ORF">SAMN05660845_1398</name>
</gene>
<evidence type="ECO:0000313" key="3">
    <source>
        <dbReference type="Proteomes" id="UP000199604"/>
    </source>
</evidence>
<organism evidence="2 3">
    <name type="scientific">Flavobacterium swingsii</name>
    <dbReference type="NCBI Taxonomy" id="498292"/>
    <lineage>
        <taxon>Bacteria</taxon>
        <taxon>Pseudomonadati</taxon>
        <taxon>Bacteroidota</taxon>
        <taxon>Flavobacteriia</taxon>
        <taxon>Flavobacteriales</taxon>
        <taxon>Flavobacteriaceae</taxon>
        <taxon>Flavobacterium</taxon>
    </lineage>
</organism>
<name>A0A1I0XPJ0_9FLAO</name>
<feature type="transmembrane region" description="Helical" evidence="1">
    <location>
        <begin position="131"/>
        <end position="147"/>
    </location>
</feature>
<feature type="transmembrane region" description="Helical" evidence="1">
    <location>
        <begin position="159"/>
        <end position="179"/>
    </location>
</feature>
<proteinExistence type="predicted"/>
<feature type="transmembrane region" description="Helical" evidence="1">
    <location>
        <begin position="52"/>
        <end position="73"/>
    </location>
</feature>
<evidence type="ECO:0000256" key="1">
    <source>
        <dbReference type="SAM" id="Phobius"/>
    </source>
</evidence>
<sequence length="253" mass="30187">MLKAELDTIIKSFPLIFIILTTLGYIHLQSYYYFFDIEIINYLEISEIPLLFFNKAILIILLILVIITISYFVDDKISKEENEIERYNLERLKHEISKPKSFIHNNLGWIIIFILIIYIIINLIFKNYIGLIYPIGYIICALIYILSEKTILKTLVKNHNTFSSFIIYLGFISLILFNLSTISNSIEKGYRLRYENEQSKLIFFTYDEKVIETNNKIIYIGETKKNLFLFDKEKDETLIFKTDKIDNFKFRQR</sequence>
<dbReference type="Proteomes" id="UP000199604">
    <property type="component" value="Unassembled WGS sequence"/>
</dbReference>
<evidence type="ECO:0000313" key="2">
    <source>
        <dbReference type="EMBL" id="SFB02882.1"/>
    </source>
</evidence>
<dbReference type="EMBL" id="FOJT01000003">
    <property type="protein sequence ID" value="SFB02882.1"/>
    <property type="molecule type" value="Genomic_DNA"/>
</dbReference>
<keyword evidence="1" id="KW-0472">Membrane</keyword>
<dbReference type="RefSeq" id="WP_091475384.1">
    <property type="nucleotide sequence ID" value="NZ_FOJT01000003.1"/>
</dbReference>
<keyword evidence="3" id="KW-1185">Reference proteome</keyword>
<protein>
    <submittedName>
        <fullName evidence="2">Uncharacterized protein</fullName>
    </submittedName>
</protein>
<keyword evidence="1" id="KW-0812">Transmembrane</keyword>